<keyword evidence="1" id="KW-1133">Transmembrane helix</keyword>
<proteinExistence type="predicted"/>
<evidence type="ECO:0000313" key="3">
    <source>
        <dbReference type="Proteomes" id="UP000199170"/>
    </source>
</evidence>
<dbReference type="AlphaFoldDB" id="A0A1H3HGU3"/>
<dbReference type="EMBL" id="FNPB01000007">
    <property type="protein sequence ID" value="SDY14783.1"/>
    <property type="molecule type" value="Genomic_DNA"/>
</dbReference>
<keyword evidence="1" id="KW-0472">Membrane</keyword>
<keyword evidence="3" id="KW-1185">Reference proteome</keyword>
<dbReference type="Proteomes" id="UP000199170">
    <property type="component" value="Unassembled WGS sequence"/>
</dbReference>
<gene>
    <name evidence="2" type="ORF">SAMN04487946_10777</name>
</gene>
<dbReference type="RefSeq" id="WP_089767392.1">
    <property type="nucleotide sequence ID" value="NZ_FNPB01000007.1"/>
</dbReference>
<organism evidence="2 3">
    <name type="scientific">Halobellus clavatus</name>
    <dbReference type="NCBI Taxonomy" id="660517"/>
    <lineage>
        <taxon>Archaea</taxon>
        <taxon>Methanobacteriati</taxon>
        <taxon>Methanobacteriota</taxon>
        <taxon>Stenosarchaea group</taxon>
        <taxon>Halobacteria</taxon>
        <taxon>Halobacteriales</taxon>
        <taxon>Haloferacaceae</taxon>
        <taxon>Halobellus</taxon>
    </lineage>
</organism>
<dbReference type="OrthoDB" id="384534at2157"/>
<protein>
    <submittedName>
        <fullName evidence="2">Uncharacterized protein</fullName>
    </submittedName>
</protein>
<evidence type="ECO:0000313" key="2">
    <source>
        <dbReference type="EMBL" id="SDY14783.1"/>
    </source>
</evidence>
<feature type="transmembrane region" description="Helical" evidence="1">
    <location>
        <begin position="70"/>
        <end position="90"/>
    </location>
</feature>
<feature type="transmembrane region" description="Helical" evidence="1">
    <location>
        <begin position="42"/>
        <end position="64"/>
    </location>
</feature>
<sequence>MLQSIHDVPDWGLGTLIGVAWAVVLVAAIYEYRTGSRSRRRFYQTICVGVFWVAYGLLQISTALAGAAEVAVVALAVGCVPIGIVAAIRWRRSDDPDGRGDATG</sequence>
<evidence type="ECO:0000256" key="1">
    <source>
        <dbReference type="SAM" id="Phobius"/>
    </source>
</evidence>
<feature type="transmembrane region" description="Helical" evidence="1">
    <location>
        <begin position="12"/>
        <end position="30"/>
    </location>
</feature>
<keyword evidence="1" id="KW-0812">Transmembrane</keyword>
<name>A0A1H3HGU3_9EURY</name>
<reference evidence="3" key="1">
    <citation type="submission" date="2016-10" db="EMBL/GenBank/DDBJ databases">
        <authorList>
            <person name="Varghese N."/>
            <person name="Submissions S."/>
        </authorList>
    </citation>
    <scope>NUCLEOTIDE SEQUENCE [LARGE SCALE GENOMIC DNA]</scope>
    <source>
        <strain evidence="3">CGMCC 1.10118</strain>
    </source>
</reference>
<accession>A0A1H3HGU3</accession>